<evidence type="ECO:0000313" key="4">
    <source>
        <dbReference type="Proteomes" id="UP000316925"/>
    </source>
</evidence>
<proteinExistence type="predicted"/>
<keyword evidence="2" id="KW-0067">ATP-binding</keyword>
<gene>
    <name evidence="3" type="ORF">E3J33_03390</name>
</gene>
<dbReference type="PIRSF" id="PIRSF033563">
    <property type="entry name" value="UCP033563"/>
    <property type="match status" value="1"/>
</dbReference>
<sequence length="419" mass="48877">MYNQEKIKDLAKVTAPPYDVISPLEQQLYYKSHPYNVIRLILGRELPQDNEKENKYTRAHRFFREWLSGGILKKEKDPAIYVYEKEYSLKRRDGRRKGFLALMKLEKFGTGVIFPHEQTFPKPGTDRLRLLESCRANFNPVFCLYSDSLHLIDQHLEEKEAMFELKDSDGVKHVVGRINNEDTIRKICKEMEHKKIFLADGHHRYLTALKFRDAEKKRSASNKRSQDFLLIYFLNMEIDAVTILPVHRVIGGLTPEQVSKLRSKMGDFFQIEVLKFNSNTEAVQRKEMSERIDNSQDSMAFGMYCGENEYYVLKLKEMKGFSTEKINTAVLDAVLRKILKRNQLEKGREIDFIKDETEAVELIRAGKYQIAFFLKSLSLKEVRETSLAGKILPPKSTYFYPKPLSGLVMRDLEDGIYSP</sequence>
<evidence type="ECO:0000313" key="3">
    <source>
        <dbReference type="EMBL" id="TET92648.1"/>
    </source>
</evidence>
<dbReference type="GO" id="GO:0005524">
    <property type="term" value="F:ATP binding"/>
    <property type="evidence" value="ECO:0007669"/>
    <property type="project" value="UniProtKB-KW"/>
</dbReference>
<evidence type="ECO:0000256" key="1">
    <source>
        <dbReference type="ARBA" id="ARBA00022741"/>
    </source>
</evidence>
<keyword evidence="1" id="KW-0547">Nucleotide-binding</keyword>
<reference evidence="3 4" key="1">
    <citation type="submission" date="2019-03" db="EMBL/GenBank/DDBJ databases">
        <title>Metabolic potential of uncultured bacteria and archaea associated with petroleum seepage in deep-sea sediments.</title>
        <authorList>
            <person name="Dong X."/>
            <person name="Hubert C."/>
        </authorList>
    </citation>
    <scope>NUCLEOTIDE SEQUENCE [LARGE SCALE GENOMIC DNA]</scope>
    <source>
        <strain evidence="3">E29_bin28</strain>
    </source>
</reference>
<protein>
    <submittedName>
        <fullName evidence="3">DUF1015 domain-containing protein</fullName>
    </submittedName>
</protein>
<dbReference type="EMBL" id="SOIJ01000190">
    <property type="protein sequence ID" value="TET92648.1"/>
    <property type="molecule type" value="Genomic_DNA"/>
</dbReference>
<dbReference type="InterPro" id="IPR008323">
    <property type="entry name" value="UCP033563"/>
</dbReference>
<dbReference type="InterPro" id="IPR023098">
    <property type="entry name" value="SerK/SbnI_C"/>
</dbReference>
<dbReference type="PANTHER" id="PTHR36454:SF1">
    <property type="entry name" value="DUF1015 DOMAIN-CONTAINING PROTEIN"/>
    <property type="match status" value="1"/>
</dbReference>
<dbReference type="AlphaFoldDB" id="A0A523YM56"/>
<dbReference type="PANTHER" id="PTHR36454">
    <property type="entry name" value="LMO2823 PROTEIN"/>
    <property type="match status" value="1"/>
</dbReference>
<evidence type="ECO:0000256" key="2">
    <source>
        <dbReference type="ARBA" id="ARBA00022840"/>
    </source>
</evidence>
<dbReference type="Gene3D" id="3.30.1760.10">
    <property type="entry name" value="Conserved hypothetical protein from pyrococcus furiosus pfu- 392566-001, domain 2"/>
    <property type="match status" value="1"/>
</dbReference>
<dbReference type="Proteomes" id="UP000316925">
    <property type="component" value="Unassembled WGS sequence"/>
</dbReference>
<comment type="caution">
    <text evidence="3">The sequence shown here is derived from an EMBL/GenBank/DDBJ whole genome shotgun (WGS) entry which is preliminary data.</text>
</comment>
<accession>A0A523YM56</accession>
<organism evidence="3 4">
    <name type="scientific">Aerophobetes bacterium</name>
    <dbReference type="NCBI Taxonomy" id="2030807"/>
    <lineage>
        <taxon>Bacteria</taxon>
        <taxon>Candidatus Aerophobota</taxon>
    </lineage>
</organism>
<name>A0A523YM56_UNCAE</name>
<dbReference type="Pfam" id="PF06245">
    <property type="entry name" value="DUF1015"/>
    <property type="match status" value="1"/>
</dbReference>